<dbReference type="InterPro" id="IPR003959">
    <property type="entry name" value="ATPase_AAA_core"/>
</dbReference>
<keyword evidence="2" id="KW-0614">Plasmid</keyword>
<dbReference type="KEGG" id="bpb:bpr_IV128"/>
<dbReference type="GO" id="GO:0004176">
    <property type="term" value="F:ATP-dependent peptidase activity"/>
    <property type="evidence" value="ECO:0007669"/>
    <property type="project" value="InterPro"/>
</dbReference>
<dbReference type="InterPro" id="IPR037219">
    <property type="entry name" value="Peptidase_M41-like"/>
</dbReference>
<keyword evidence="2" id="KW-0378">Hydrolase</keyword>
<proteinExistence type="predicted"/>
<dbReference type="eggNOG" id="COG0465">
    <property type="taxonomic scope" value="Bacteria"/>
</dbReference>
<dbReference type="GO" id="GO:0004222">
    <property type="term" value="F:metalloendopeptidase activity"/>
    <property type="evidence" value="ECO:0007669"/>
    <property type="project" value="InterPro"/>
</dbReference>
<feature type="domain" description="AAA+ ATPase" evidence="1">
    <location>
        <begin position="76"/>
        <end position="203"/>
    </location>
</feature>
<dbReference type="SMART" id="SM00382">
    <property type="entry name" value="AAA"/>
    <property type="match status" value="1"/>
</dbReference>
<dbReference type="Gene3D" id="1.10.8.60">
    <property type="match status" value="1"/>
</dbReference>
<dbReference type="GO" id="GO:0016887">
    <property type="term" value="F:ATP hydrolysis activity"/>
    <property type="evidence" value="ECO:0007669"/>
    <property type="project" value="InterPro"/>
</dbReference>
<dbReference type="GO" id="GO:0005524">
    <property type="term" value="F:ATP binding"/>
    <property type="evidence" value="ECO:0007669"/>
    <property type="project" value="InterPro"/>
</dbReference>
<dbReference type="PANTHER" id="PTHR23076:SF97">
    <property type="entry name" value="ATP-DEPENDENT ZINC METALLOPROTEASE YME1L1"/>
    <property type="match status" value="1"/>
</dbReference>
<dbReference type="Proteomes" id="UP000001299">
    <property type="component" value="Plasmid pCY186"/>
</dbReference>
<dbReference type="Gene3D" id="3.40.50.300">
    <property type="entry name" value="P-loop containing nucleotide triphosphate hydrolases"/>
    <property type="match status" value="1"/>
</dbReference>
<dbReference type="PANTHER" id="PTHR23076">
    <property type="entry name" value="METALLOPROTEASE M41 FTSH"/>
    <property type="match status" value="1"/>
</dbReference>
<keyword evidence="3" id="KW-1185">Reference proteome</keyword>
<dbReference type="AlphaFoldDB" id="E0S511"/>
<dbReference type="SUPFAM" id="SSF140990">
    <property type="entry name" value="FtsH protease domain-like"/>
    <property type="match status" value="1"/>
</dbReference>
<dbReference type="EC" id="3.4.24.-" evidence="2"/>
<dbReference type="Pfam" id="PF01434">
    <property type="entry name" value="Peptidase_M41"/>
    <property type="match status" value="1"/>
</dbReference>
<name>E0S511_BUTPB</name>
<evidence type="ECO:0000313" key="3">
    <source>
        <dbReference type="Proteomes" id="UP000001299"/>
    </source>
</evidence>
<accession>E0S511</accession>
<gene>
    <name evidence="2" type="primary">hflB5</name>
    <name evidence="2" type="ordered locus">bpr_IV128</name>
</gene>
<dbReference type="InterPro" id="IPR027417">
    <property type="entry name" value="P-loop_NTPase"/>
</dbReference>
<dbReference type="HOGENOM" id="CLU_000688_16_2_9"/>
<reference evidence="2 3" key="1">
    <citation type="journal article" date="2010" name="PLoS ONE">
        <title>The glycobiome of the rumen bacterium Butyrivibrio proteoclasticus B316(T) highlights adaptation to a polysaccharide-rich environment.</title>
        <authorList>
            <person name="Kelly W.J."/>
            <person name="Leahy S.C."/>
            <person name="Altermann E."/>
            <person name="Yeoman C.J."/>
            <person name="Dunne J.C."/>
            <person name="Kong Z."/>
            <person name="Pacheco D.M."/>
            <person name="Li D."/>
            <person name="Noel S.J."/>
            <person name="Moon C.D."/>
            <person name="Cookson A.L."/>
            <person name="Attwood G.T."/>
        </authorList>
    </citation>
    <scope>NUCLEOTIDE SEQUENCE [LARGE SCALE GENOMIC DNA]</scope>
    <source>
        <strain evidence="3">ATCC 51982 / DSM 14932 / B316</strain>
        <plasmid evidence="3">Plasmid pCY186</plasmid>
    </source>
</reference>
<dbReference type="SUPFAM" id="SSF52540">
    <property type="entry name" value="P-loop containing nucleoside triphosphate hydrolases"/>
    <property type="match status" value="1"/>
</dbReference>
<dbReference type="Gene3D" id="1.20.58.760">
    <property type="entry name" value="Peptidase M41"/>
    <property type="match status" value="1"/>
</dbReference>
<dbReference type="InterPro" id="IPR003593">
    <property type="entry name" value="AAA+_ATPase"/>
</dbReference>
<dbReference type="InterPro" id="IPR000642">
    <property type="entry name" value="Peptidase_M41"/>
</dbReference>
<organism evidence="2 3">
    <name type="scientific">Butyrivibrio proteoclasticus (strain ATCC 51982 / DSM 14932 / B316)</name>
    <name type="common">Clostridium proteoclasticum</name>
    <dbReference type="NCBI Taxonomy" id="515622"/>
    <lineage>
        <taxon>Bacteria</taxon>
        <taxon>Bacillati</taxon>
        <taxon>Bacillota</taxon>
        <taxon>Clostridia</taxon>
        <taxon>Lachnospirales</taxon>
        <taxon>Lachnospiraceae</taxon>
        <taxon>Butyrivibrio</taxon>
    </lineage>
</organism>
<dbReference type="Pfam" id="PF00004">
    <property type="entry name" value="AAA"/>
    <property type="match status" value="1"/>
</dbReference>
<dbReference type="GO" id="GO:0006508">
    <property type="term" value="P:proteolysis"/>
    <property type="evidence" value="ECO:0007669"/>
    <property type="project" value="InterPro"/>
</dbReference>
<protein>
    <submittedName>
        <fullName evidence="2">ATP-dependent metallopeptidase HflB5</fullName>
        <ecNumber evidence="2">3.4.24.-</ecNumber>
    </submittedName>
</protein>
<evidence type="ECO:0000313" key="2">
    <source>
        <dbReference type="EMBL" id="ADL36493.1"/>
    </source>
</evidence>
<evidence type="ECO:0000259" key="1">
    <source>
        <dbReference type="SMART" id="SM00382"/>
    </source>
</evidence>
<sequence>MNTFISEKSDVLKKAHRFIYYVTIKVHDVFGLRKGPRDMKDYFEEIKGYEEIKRELTIIIDMLNNPEVYKDLGATMDNGVIIVGRPGTGKSTMVNALINAINRKAYVLRKKVSDGKFIDEVVETFNNASENAPSIVFMDDLDKFSDNDDSEDAEEFVAVQSCIDEVKGKDVFVIATANGTRKIPDSLLRPGRLGRRINTREPKAYEAAEIVRFYLDKIGMKGRLDEISIAKLLSGESCATLECVIKNAAMNAAFNRQKEIDMSNIVEAFLTQEFGAELFDSHMSQETLTRAAYHEAGHALVAEILDPGSVSIASIRQADDDKVGFVRYYRREPKEWTCEYIENMIKTSLAGRAVTELVYGEVDDGANSDLQNAFDNAKGLVDNLCAYGFHNWIEDHDNDYSAENRNRTMAMILERNYIEVKKIIVENRQLLEKIVDELLAKTTLIHADIQRIIDEMRG</sequence>
<geneLocation type="plasmid" evidence="2 3">
    <name>pCY186</name>
</geneLocation>
<dbReference type="EMBL" id="CP001813">
    <property type="protein sequence ID" value="ADL36493.1"/>
    <property type="molecule type" value="Genomic_DNA"/>
</dbReference>